<evidence type="ECO:0000256" key="1">
    <source>
        <dbReference type="SAM" id="Phobius"/>
    </source>
</evidence>
<keyword evidence="1" id="KW-0812">Transmembrane</keyword>
<protein>
    <recommendedName>
        <fullName evidence="4">Transmembrane protein</fullName>
    </recommendedName>
</protein>
<feature type="transmembrane region" description="Helical" evidence="1">
    <location>
        <begin position="89"/>
        <end position="107"/>
    </location>
</feature>
<proteinExistence type="predicted"/>
<evidence type="ECO:0000313" key="2">
    <source>
        <dbReference type="EMBL" id="MFG6108918.1"/>
    </source>
</evidence>
<dbReference type="Proteomes" id="UP001605261">
    <property type="component" value="Unassembled WGS sequence"/>
</dbReference>
<keyword evidence="1" id="KW-1133">Transmembrane helix</keyword>
<evidence type="ECO:0000313" key="3">
    <source>
        <dbReference type="Proteomes" id="UP001605261"/>
    </source>
</evidence>
<dbReference type="EMBL" id="JBHGCJ010000004">
    <property type="protein sequence ID" value="MFG6108918.1"/>
    <property type="molecule type" value="Genomic_DNA"/>
</dbReference>
<organism evidence="2 3">
    <name type="scientific">Stenotrophomonas nematodicola</name>
    <dbReference type="NCBI Taxonomy" id="2656746"/>
    <lineage>
        <taxon>Bacteria</taxon>
        <taxon>Pseudomonadati</taxon>
        <taxon>Pseudomonadota</taxon>
        <taxon>Gammaproteobacteria</taxon>
        <taxon>Lysobacterales</taxon>
        <taxon>Lysobacteraceae</taxon>
        <taxon>Stenotrophomonas</taxon>
    </lineage>
</organism>
<keyword evidence="3" id="KW-1185">Reference proteome</keyword>
<keyword evidence="1" id="KW-0472">Membrane</keyword>
<name>A0ABW7CVC7_9GAMM</name>
<gene>
    <name evidence="2" type="ORF">ACEU0G_002914</name>
</gene>
<evidence type="ECO:0008006" key="4">
    <source>
        <dbReference type="Google" id="ProtNLM"/>
    </source>
</evidence>
<accession>A0ABW7CVC7</accession>
<feature type="transmembrane region" description="Helical" evidence="1">
    <location>
        <begin position="156"/>
        <end position="177"/>
    </location>
</feature>
<comment type="caution">
    <text evidence="2">The sequence shown here is derived from an EMBL/GenBank/DDBJ whole genome shotgun (WGS) entry which is preliminary data.</text>
</comment>
<reference evidence="2 3" key="1">
    <citation type="submission" date="2024-09" db="EMBL/GenBank/DDBJ databases">
        <authorList>
            <consortium name="All-Russian atlas of soil microorganisms"/>
            <consortium name="as a basis for the search for new antimicrobial producers and enzymes with unique properties"/>
            <person name="Sokolova E.A."/>
            <person name="Voronina E.N."/>
        </authorList>
    </citation>
    <scope>NUCLEOTIDE SEQUENCE [LARGE SCALE GENOMIC DNA]</scope>
    <source>
        <strain evidence="2 3">AF-22b-331.1</strain>
    </source>
</reference>
<feature type="transmembrane region" description="Helical" evidence="1">
    <location>
        <begin position="50"/>
        <end position="69"/>
    </location>
</feature>
<feature type="transmembrane region" description="Helical" evidence="1">
    <location>
        <begin position="119"/>
        <end position="136"/>
    </location>
</feature>
<sequence length="184" mass="19832">MRTPRGKPGATATAKSVEIAARTAHARMTTLPAASPPTPARTLWQAAIDLAVLSATSVTFACVLTAALVSDRLGWTWPSIPYGYARGDVLIHALLASLVVLPALVLVDRLLRLRRPRVWQDLAFVLATLAVIRLGPPDAQVFGTTWTTWEVTTGLFLLQWPIILPLTLAAALLRRLLRGAAGTR</sequence>
<dbReference type="RefSeq" id="WP_394162400.1">
    <property type="nucleotide sequence ID" value="NZ_JBHGCJ010000004.1"/>
</dbReference>